<dbReference type="EMBL" id="KB445798">
    <property type="protein sequence ID" value="EMD36177.1"/>
    <property type="molecule type" value="Genomic_DNA"/>
</dbReference>
<dbReference type="PANTHER" id="PTHR34605:SF3">
    <property type="entry name" value="P CELL-TYPE AGGLUTINATION PROTEIN MAP4-LIKE-RELATED"/>
    <property type="match status" value="1"/>
</dbReference>
<keyword evidence="1" id="KW-0233">DNA recombination</keyword>
<dbReference type="InterPro" id="IPR052925">
    <property type="entry name" value="Phage_Integrase-like_Recomb"/>
</dbReference>
<dbReference type="InterPro" id="IPR011010">
    <property type="entry name" value="DNA_brk_join_enz"/>
</dbReference>
<evidence type="ECO:0008006" key="5">
    <source>
        <dbReference type="Google" id="ProtNLM"/>
    </source>
</evidence>
<keyword evidence="2" id="KW-0732">Signal</keyword>
<dbReference type="Proteomes" id="UP000016930">
    <property type="component" value="Unassembled WGS sequence"/>
</dbReference>
<protein>
    <recommendedName>
        <fullName evidence="5">Tyr recombinase domain-containing protein</fullName>
    </recommendedName>
</protein>
<dbReference type="GO" id="GO:0006310">
    <property type="term" value="P:DNA recombination"/>
    <property type="evidence" value="ECO:0007669"/>
    <property type="project" value="UniProtKB-KW"/>
</dbReference>
<dbReference type="SUPFAM" id="SSF56349">
    <property type="entry name" value="DNA breaking-rejoining enzymes"/>
    <property type="match status" value="1"/>
</dbReference>
<sequence length="209" mass="22435">MLASLKAVLCLSDPFDACLWAACACAFWGMMRFGEVSVRTRASFSGILHLKRSNVLSANDLDGVPYARLDLPAAKTAKPGEVQHVFLNAQTAGLSPLDALSNLAQVVPAGADDPLFSWRDGRGEIRPLVRDAALQRVNGIFVALGLGNTYGHSFRIGGASFYLAQGVSPEIVRIAGRWRSLAYETYIRAFEQVSSRHMADLPLPGTGAA</sequence>
<gene>
    <name evidence="3" type="ORF">CERSUDRAFT_95528</name>
</gene>
<dbReference type="PANTHER" id="PTHR34605">
    <property type="entry name" value="PHAGE_INTEGRASE DOMAIN-CONTAINING PROTEIN"/>
    <property type="match status" value="1"/>
</dbReference>
<keyword evidence="4" id="KW-1185">Reference proteome</keyword>
<evidence type="ECO:0000313" key="3">
    <source>
        <dbReference type="EMBL" id="EMD36177.1"/>
    </source>
</evidence>
<feature type="signal peptide" evidence="2">
    <location>
        <begin position="1"/>
        <end position="17"/>
    </location>
</feature>
<accession>M2RCN4</accession>
<dbReference type="STRING" id="914234.M2RCN4"/>
<evidence type="ECO:0000256" key="1">
    <source>
        <dbReference type="ARBA" id="ARBA00023172"/>
    </source>
</evidence>
<dbReference type="GO" id="GO:0015074">
    <property type="term" value="P:DNA integration"/>
    <property type="evidence" value="ECO:0007669"/>
    <property type="project" value="InterPro"/>
</dbReference>
<dbReference type="InterPro" id="IPR013762">
    <property type="entry name" value="Integrase-like_cat_sf"/>
</dbReference>
<proteinExistence type="predicted"/>
<dbReference type="GO" id="GO:0003677">
    <property type="term" value="F:DNA binding"/>
    <property type="evidence" value="ECO:0007669"/>
    <property type="project" value="InterPro"/>
</dbReference>
<dbReference type="HOGENOM" id="CLU_003292_1_2_1"/>
<evidence type="ECO:0000313" key="4">
    <source>
        <dbReference type="Proteomes" id="UP000016930"/>
    </source>
</evidence>
<dbReference type="AlphaFoldDB" id="M2RCN4"/>
<reference evidence="3 4" key="1">
    <citation type="journal article" date="2012" name="Proc. Natl. Acad. Sci. U.S.A.">
        <title>Comparative genomics of Ceriporiopsis subvermispora and Phanerochaete chrysosporium provide insight into selective ligninolysis.</title>
        <authorList>
            <person name="Fernandez-Fueyo E."/>
            <person name="Ruiz-Duenas F.J."/>
            <person name="Ferreira P."/>
            <person name="Floudas D."/>
            <person name="Hibbett D.S."/>
            <person name="Canessa P."/>
            <person name="Larrondo L.F."/>
            <person name="James T.Y."/>
            <person name="Seelenfreund D."/>
            <person name="Lobos S."/>
            <person name="Polanco R."/>
            <person name="Tello M."/>
            <person name="Honda Y."/>
            <person name="Watanabe T."/>
            <person name="Watanabe T."/>
            <person name="Ryu J.S."/>
            <person name="Kubicek C.P."/>
            <person name="Schmoll M."/>
            <person name="Gaskell J."/>
            <person name="Hammel K.E."/>
            <person name="St John F.J."/>
            <person name="Vanden Wymelenberg A."/>
            <person name="Sabat G."/>
            <person name="Splinter BonDurant S."/>
            <person name="Syed K."/>
            <person name="Yadav J.S."/>
            <person name="Doddapaneni H."/>
            <person name="Subramanian V."/>
            <person name="Lavin J.L."/>
            <person name="Oguiza J.A."/>
            <person name="Perez G."/>
            <person name="Pisabarro A.G."/>
            <person name="Ramirez L."/>
            <person name="Santoyo F."/>
            <person name="Master E."/>
            <person name="Coutinho P.M."/>
            <person name="Henrissat B."/>
            <person name="Lombard V."/>
            <person name="Magnuson J.K."/>
            <person name="Kuees U."/>
            <person name="Hori C."/>
            <person name="Igarashi K."/>
            <person name="Samejima M."/>
            <person name="Held B.W."/>
            <person name="Barry K.W."/>
            <person name="LaButti K.M."/>
            <person name="Lapidus A."/>
            <person name="Lindquist E.A."/>
            <person name="Lucas S.M."/>
            <person name="Riley R."/>
            <person name="Salamov A.A."/>
            <person name="Hoffmeister D."/>
            <person name="Schwenk D."/>
            <person name="Hadar Y."/>
            <person name="Yarden O."/>
            <person name="de Vries R.P."/>
            <person name="Wiebenga A."/>
            <person name="Stenlid J."/>
            <person name="Eastwood D."/>
            <person name="Grigoriev I.V."/>
            <person name="Berka R.M."/>
            <person name="Blanchette R.A."/>
            <person name="Kersten P."/>
            <person name="Martinez A.T."/>
            <person name="Vicuna R."/>
            <person name="Cullen D."/>
        </authorList>
    </citation>
    <scope>NUCLEOTIDE SEQUENCE [LARGE SCALE GENOMIC DNA]</scope>
    <source>
        <strain evidence="3 4">B</strain>
    </source>
</reference>
<dbReference type="Gene3D" id="1.10.443.10">
    <property type="entry name" value="Intergrase catalytic core"/>
    <property type="match status" value="1"/>
</dbReference>
<feature type="chain" id="PRO_5004024458" description="Tyr recombinase domain-containing protein" evidence="2">
    <location>
        <begin position="18"/>
        <end position="209"/>
    </location>
</feature>
<dbReference type="OrthoDB" id="3254696at2759"/>
<evidence type="ECO:0000256" key="2">
    <source>
        <dbReference type="SAM" id="SignalP"/>
    </source>
</evidence>
<organism evidence="3 4">
    <name type="scientific">Ceriporiopsis subvermispora (strain B)</name>
    <name type="common">White-rot fungus</name>
    <name type="synonym">Gelatoporia subvermispora</name>
    <dbReference type="NCBI Taxonomy" id="914234"/>
    <lineage>
        <taxon>Eukaryota</taxon>
        <taxon>Fungi</taxon>
        <taxon>Dikarya</taxon>
        <taxon>Basidiomycota</taxon>
        <taxon>Agaricomycotina</taxon>
        <taxon>Agaricomycetes</taxon>
        <taxon>Polyporales</taxon>
        <taxon>Gelatoporiaceae</taxon>
        <taxon>Gelatoporia</taxon>
    </lineage>
</organism>
<name>M2RCN4_CERS8</name>